<evidence type="ECO:0000256" key="1">
    <source>
        <dbReference type="ARBA" id="ARBA00022679"/>
    </source>
</evidence>
<dbReference type="PANTHER" id="PTHR37984">
    <property type="entry name" value="PROTEIN CBG26694"/>
    <property type="match status" value="1"/>
</dbReference>
<reference evidence="9" key="1">
    <citation type="submission" date="2022-11" db="UniProtKB">
        <authorList>
            <consortium name="WormBaseParasite"/>
        </authorList>
    </citation>
    <scope>IDENTIFICATION</scope>
</reference>
<dbReference type="GO" id="GO:0016787">
    <property type="term" value="F:hydrolase activity"/>
    <property type="evidence" value="ECO:0007669"/>
    <property type="project" value="UniProtKB-KW"/>
</dbReference>
<evidence type="ECO:0000256" key="2">
    <source>
        <dbReference type="ARBA" id="ARBA00022695"/>
    </source>
</evidence>
<keyword evidence="6" id="KW-0695">RNA-directed DNA polymerase</keyword>
<proteinExistence type="predicted"/>
<organism evidence="8 9">
    <name type="scientific">Plectus sambesii</name>
    <dbReference type="NCBI Taxonomy" id="2011161"/>
    <lineage>
        <taxon>Eukaryota</taxon>
        <taxon>Metazoa</taxon>
        <taxon>Ecdysozoa</taxon>
        <taxon>Nematoda</taxon>
        <taxon>Chromadorea</taxon>
        <taxon>Plectida</taxon>
        <taxon>Plectina</taxon>
        <taxon>Plectoidea</taxon>
        <taxon>Plectidae</taxon>
        <taxon>Plectus</taxon>
    </lineage>
</organism>
<dbReference type="SUPFAM" id="SSF56672">
    <property type="entry name" value="DNA/RNA polymerases"/>
    <property type="match status" value="1"/>
</dbReference>
<keyword evidence="3" id="KW-0540">Nuclease</keyword>
<dbReference type="PANTHER" id="PTHR37984:SF5">
    <property type="entry name" value="PROTEIN NYNRIN-LIKE"/>
    <property type="match status" value="1"/>
</dbReference>
<accession>A0A914WMP9</accession>
<evidence type="ECO:0000256" key="4">
    <source>
        <dbReference type="ARBA" id="ARBA00022759"/>
    </source>
</evidence>
<evidence type="ECO:0000259" key="7">
    <source>
        <dbReference type="Pfam" id="PF17917"/>
    </source>
</evidence>
<dbReference type="Proteomes" id="UP000887566">
    <property type="component" value="Unplaced"/>
</dbReference>
<dbReference type="InterPro" id="IPR043502">
    <property type="entry name" value="DNA/RNA_pol_sf"/>
</dbReference>
<evidence type="ECO:0000256" key="3">
    <source>
        <dbReference type="ARBA" id="ARBA00022722"/>
    </source>
</evidence>
<evidence type="ECO:0000256" key="6">
    <source>
        <dbReference type="ARBA" id="ARBA00022918"/>
    </source>
</evidence>
<keyword evidence="1" id="KW-0808">Transferase</keyword>
<protein>
    <submittedName>
        <fullName evidence="9">Reverse transcriptase RNase H-like domain-containing protein</fullName>
    </submittedName>
</protein>
<sequence length="149" mass="16835">MLTETESRYPQIEKEALALIFGVKKFHQYLWGRHFTLQTDHQPLVKIFGSKKGLPTTAANRLQNYAITLMAYSFDIEYVNTTKFGQADGLSRLPAGTDADFNESRKLDNSLLQLFTESLTDSPVRASDITKMTASDTTLQKVMTLHREG</sequence>
<feature type="domain" description="Reverse transcriptase RNase H-like" evidence="7">
    <location>
        <begin position="2"/>
        <end position="72"/>
    </location>
</feature>
<dbReference type="InterPro" id="IPR050951">
    <property type="entry name" value="Retrovirus_Pol_polyprotein"/>
</dbReference>
<dbReference type="AlphaFoldDB" id="A0A914WMP9"/>
<keyword evidence="2" id="KW-0548">Nucleotidyltransferase</keyword>
<dbReference type="CDD" id="cd09274">
    <property type="entry name" value="RNase_HI_RT_Ty3"/>
    <property type="match status" value="1"/>
</dbReference>
<evidence type="ECO:0000256" key="5">
    <source>
        <dbReference type="ARBA" id="ARBA00022801"/>
    </source>
</evidence>
<dbReference type="GO" id="GO:0003964">
    <property type="term" value="F:RNA-directed DNA polymerase activity"/>
    <property type="evidence" value="ECO:0007669"/>
    <property type="project" value="UniProtKB-KW"/>
</dbReference>
<dbReference type="GO" id="GO:0004519">
    <property type="term" value="F:endonuclease activity"/>
    <property type="evidence" value="ECO:0007669"/>
    <property type="project" value="UniProtKB-KW"/>
</dbReference>
<name>A0A914WMP9_9BILA</name>
<keyword evidence="4" id="KW-0255">Endonuclease</keyword>
<evidence type="ECO:0000313" key="8">
    <source>
        <dbReference type="Proteomes" id="UP000887566"/>
    </source>
</evidence>
<dbReference type="InterPro" id="IPR041373">
    <property type="entry name" value="RT_RNaseH"/>
</dbReference>
<evidence type="ECO:0000313" key="9">
    <source>
        <dbReference type="WBParaSite" id="PSAMB.scaffold4642size13990.g24833.t1"/>
    </source>
</evidence>
<dbReference type="Pfam" id="PF17917">
    <property type="entry name" value="RT_RNaseH"/>
    <property type="match status" value="1"/>
</dbReference>
<keyword evidence="5" id="KW-0378">Hydrolase</keyword>
<keyword evidence="8" id="KW-1185">Reference proteome</keyword>
<dbReference type="WBParaSite" id="PSAMB.scaffold4642size13990.g24833.t1">
    <property type="protein sequence ID" value="PSAMB.scaffold4642size13990.g24833.t1"/>
    <property type="gene ID" value="PSAMB.scaffold4642size13990.g24833"/>
</dbReference>